<gene>
    <name evidence="1" type="ORF">ACFO0A_02070</name>
</gene>
<protein>
    <submittedName>
        <fullName evidence="1">Uncharacterized protein</fullName>
    </submittedName>
</protein>
<sequence>MTVAPSSPALAHSAALRAPADPNRIGPLARKWAVLHRAAGIVTLLAGLEAEPRHIEVRRFPAAIRDTGGWRRDLAEQGVSDLAAIMEPGLAALLSLHARGAPTQAPARALWGEFTRARAGLLALLPPTQAASAA</sequence>
<accession>A0ABV8RKA9</accession>
<organism evidence="1 2">
    <name type="scientific">Novosphingobium tardum</name>
    <dbReference type="NCBI Taxonomy" id="1538021"/>
    <lineage>
        <taxon>Bacteria</taxon>
        <taxon>Pseudomonadati</taxon>
        <taxon>Pseudomonadota</taxon>
        <taxon>Alphaproteobacteria</taxon>
        <taxon>Sphingomonadales</taxon>
        <taxon>Sphingomonadaceae</taxon>
        <taxon>Novosphingobium</taxon>
    </lineage>
</organism>
<comment type="caution">
    <text evidence="1">The sequence shown here is derived from an EMBL/GenBank/DDBJ whole genome shotgun (WGS) entry which is preliminary data.</text>
</comment>
<dbReference type="Proteomes" id="UP001595828">
    <property type="component" value="Unassembled WGS sequence"/>
</dbReference>
<dbReference type="RefSeq" id="WP_379537320.1">
    <property type="nucleotide sequence ID" value="NZ_JBHSDR010000003.1"/>
</dbReference>
<proteinExistence type="predicted"/>
<name>A0ABV8RKA9_9SPHN</name>
<evidence type="ECO:0000313" key="2">
    <source>
        <dbReference type="Proteomes" id="UP001595828"/>
    </source>
</evidence>
<evidence type="ECO:0000313" key="1">
    <source>
        <dbReference type="EMBL" id="MFC4293838.1"/>
    </source>
</evidence>
<dbReference type="EMBL" id="JBHSDR010000003">
    <property type="protein sequence ID" value="MFC4293838.1"/>
    <property type="molecule type" value="Genomic_DNA"/>
</dbReference>
<keyword evidence="2" id="KW-1185">Reference proteome</keyword>
<reference evidence="2" key="1">
    <citation type="journal article" date="2019" name="Int. J. Syst. Evol. Microbiol.">
        <title>The Global Catalogue of Microorganisms (GCM) 10K type strain sequencing project: providing services to taxonomists for standard genome sequencing and annotation.</title>
        <authorList>
            <consortium name="The Broad Institute Genomics Platform"/>
            <consortium name="The Broad Institute Genome Sequencing Center for Infectious Disease"/>
            <person name="Wu L."/>
            <person name="Ma J."/>
        </authorList>
    </citation>
    <scope>NUCLEOTIDE SEQUENCE [LARGE SCALE GENOMIC DNA]</scope>
    <source>
        <strain evidence="2">CGMCC 1.12989</strain>
    </source>
</reference>